<dbReference type="Gene3D" id="3.40.630.30">
    <property type="match status" value="1"/>
</dbReference>
<keyword evidence="2" id="KW-1185">Reference proteome</keyword>
<dbReference type="EMBL" id="SJPT01000006">
    <property type="protein sequence ID" value="TWU21485.1"/>
    <property type="molecule type" value="Genomic_DNA"/>
</dbReference>
<gene>
    <name evidence="1" type="ORF">Pla52o_36720</name>
</gene>
<proteinExistence type="predicted"/>
<dbReference type="InterPro" id="IPR016181">
    <property type="entry name" value="Acyl_CoA_acyltransferase"/>
</dbReference>
<dbReference type="Proteomes" id="UP000316304">
    <property type="component" value="Unassembled WGS sequence"/>
</dbReference>
<evidence type="ECO:0008006" key="3">
    <source>
        <dbReference type="Google" id="ProtNLM"/>
    </source>
</evidence>
<protein>
    <recommendedName>
        <fullName evidence="3">N-acetyltransferase domain-containing protein</fullName>
    </recommendedName>
</protein>
<accession>A0A5C6CBS6</accession>
<evidence type="ECO:0000313" key="2">
    <source>
        <dbReference type="Proteomes" id="UP000316304"/>
    </source>
</evidence>
<dbReference type="AlphaFoldDB" id="A0A5C6CBS6"/>
<organism evidence="1 2">
    <name type="scientific">Novipirellula galeiformis</name>
    <dbReference type="NCBI Taxonomy" id="2528004"/>
    <lineage>
        <taxon>Bacteria</taxon>
        <taxon>Pseudomonadati</taxon>
        <taxon>Planctomycetota</taxon>
        <taxon>Planctomycetia</taxon>
        <taxon>Pirellulales</taxon>
        <taxon>Pirellulaceae</taxon>
        <taxon>Novipirellula</taxon>
    </lineage>
</organism>
<evidence type="ECO:0000313" key="1">
    <source>
        <dbReference type="EMBL" id="TWU21485.1"/>
    </source>
</evidence>
<sequence length="329" mass="35649">MLIIRPFCNADLPRLVNVWIEHWSCLGASPPVAMATMEQAILARTFFDPANLLIAQSDGDVLAWCHVAVDGAVDSEIDTTVPKSGVPEESVATRSGRILAFCFSPDGGLEVCDSLLAAAEARVKALGADELNVGLVRDCFDGYVGLPPIGHGIGVPEGDTRMTALLARSGYTLGESISRLVASTSPYRPPINREALQFRRTTRGVRETQIPTQPRLGSAMSHFDIERHQVVDHRTAEVLAEVGLWCSDVEAQVMDGAHAILDLTPLAEAGQLKSVESFLIGSLIQTLADRRIYSVETAINSSQTELIGQLESLQFENTEKGNSWKKKLI</sequence>
<reference evidence="1 2" key="1">
    <citation type="submission" date="2019-02" db="EMBL/GenBank/DDBJ databases">
        <title>Deep-cultivation of Planctomycetes and their phenomic and genomic characterization uncovers novel biology.</title>
        <authorList>
            <person name="Wiegand S."/>
            <person name="Jogler M."/>
            <person name="Boedeker C."/>
            <person name="Pinto D."/>
            <person name="Vollmers J."/>
            <person name="Rivas-Marin E."/>
            <person name="Kohn T."/>
            <person name="Peeters S.H."/>
            <person name="Heuer A."/>
            <person name="Rast P."/>
            <person name="Oberbeckmann S."/>
            <person name="Bunk B."/>
            <person name="Jeske O."/>
            <person name="Meyerdierks A."/>
            <person name="Storesund J.E."/>
            <person name="Kallscheuer N."/>
            <person name="Luecker S."/>
            <person name="Lage O.M."/>
            <person name="Pohl T."/>
            <person name="Merkel B.J."/>
            <person name="Hornburger P."/>
            <person name="Mueller R.-W."/>
            <person name="Bruemmer F."/>
            <person name="Labrenz M."/>
            <person name="Spormann A.M."/>
            <person name="Op Den Camp H."/>
            <person name="Overmann J."/>
            <person name="Amann R."/>
            <person name="Jetten M.S.M."/>
            <person name="Mascher T."/>
            <person name="Medema M.H."/>
            <person name="Devos D.P."/>
            <person name="Kaster A.-K."/>
            <person name="Ovreas L."/>
            <person name="Rohde M."/>
            <person name="Galperin M.Y."/>
            <person name="Jogler C."/>
        </authorList>
    </citation>
    <scope>NUCLEOTIDE SEQUENCE [LARGE SCALE GENOMIC DNA]</scope>
    <source>
        <strain evidence="1 2">Pla52o</strain>
    </source>
</reference>
<dbReference type="SUPFAM" id="SSF55729">
    <property type="entry name" value="Acyl-CoA N-acyltransferases (Nat)"/>
    <property type="match status" value="1"/>
</dbReference>
<comment type="caution">
    <text evidence="1">The sequence shown here is derived from an EMBL/GenBank/DDBJ whole genome shotgun (WGS) entry which is preliminary data.</text>
</comment>
<name>A0A5C6CBS6_9BACT</name>